<sequence length="98" mass="9756">MNVMTHRSPLLRRTAGGLVLVALAVGSVACSNSEKEAPSTSTTTTTTTTTPAPTTSAAPVEPTEKSISPTGGNLFTPTVKAPGPQTAAPGNLPGNSPK</sequence>
<dbReference type="PROSITE" id="PS51257">
    <property type="entry name" value="PROKAR_LIPOPROTEIN"/>
    <property type="match status" value="1"/>
</dbReference>
<dbReference type="AlphaFoldDB" id="A0A7G8PHF2"/>
<protein>
    <submittedName>
        <fullName evidence="3">Uncharacterized protein</fullName>
    </submittedName>
</protein>
<evidence type="ECO:0000256" key="1">
    <source>
        <dbReference type="SAM" id="MobiDB-lite"/>
    </source>
</evidence>
<organism evidence="3 4">
    <name type="scientific">Mycolicibacterium fluoranthenivorans</name>
    <dbReference type="NCBI Taxonomy" id="258505"/>
    <lineage>
        <taxon>Bacteria</taxon>
        <taxon>Bacillati</taxon>
        <taxon>Actinomycetota</taxon>
        <taxon>Actinomycetes</taxon>
        <taxon>Mycobacteriales</taxon>
        <taxon>Mycobacteriaceae</taxon>
        <taxon>Mycolicibacterium</taxon>
    </lineage>
</organism>
<feature type="chain" id="PRO_5039094184" evidence="2">
    <location>
        <begin position="25"/>
        <end position="98"/>
    </location>
</feature>
<dbReference type="EMBL" id="CP059894">
    <property type="protein sequence ID" value="QNJ93768.1"/>
    <property type="molecule type" value="Genomic_DNA"/>
</dbReference>
<feature type="signal peptide" evidence="2">
    <location>
        <begin position="1"/>
        <end position="24"/>
    </location>
</feature>
<dbReference type="Proteomes" id="UP000515498">
    <property type="component" value="Chromosome"/>
</dbReference>
<keyword evidence="2" id="KW-0732">Signal</keyword>
<name>A0A7G8PHF2_9MYCO</name>
<evidence type="ECO:0000313" key="4">
    <source>
        <dbReference type="Proteomes" id="UP000515498"/>
    </source>
</evidence>
<reference evidence="3 4" key="1">
    <citation type="submission" date="2020-07" db="EMBL/GenBank/DDBJ databases">
        <title>Draft genome sequence of four isobutane-metabolizing strains capable of cometabolically degrading diverse ether contaminants.</title>
        <authorList>
            <person name="Chen W."/>
            <person name="Faulkner N."/>
            <person name="Smith C."/>
            <person name="Hyman M."/>
        </authorList>
    </citation>
    <scope>NUCLEOTIDE SEQUENCE [LARGE SCALE GENOMIC DNA]</scope>
    <source>
        <strain evidence="3 4">2A</strain>
    </source>
</reference>
<evidence type="ECO:0000256" key="2">
    <source>
        <dbReference type="SAM" id="SignalP"/>
    </source>
</evidence>
<dbReference type="KEGG" id="mflu:HZU40_05440"/>
<evidence type="ECO:0000313" key="3">
    <source>
        <dbReference type="EMBL" id="QNJ93768.1"/>
    </source>
</evidence>
<feature type="compositionally biased region" description="Low complexity" evidence="1">
    <location>
        <begin position="38"/>
        <end position="59"/>
    </location>
</feature>
<proteinExistence type="predicted"/>
<accession>A0A7G8PHF2</accession>
<gene>
    <name evidence="3" type="ORF">HZU40_05440</name>
</gene>
<feature type="region of interest" description="Disordered" evidence="1">
    <location>
        <begin position="29"/>
        <end position="98"/>
    </location>
</feature>
<dbReference type="RefSeq" id="WP_187097787.1">
    <property type="nucleotide sequence ID" value="NZ_CP059894.1"/>
</dbReference>
<feature type="compositionally biased region" description="Polar residues" evidence="1">
    <location>
        <begin position="65"/>
        <end position="76"/>
    </location>
</feature>